<organism evidence="2">
    <name type="scientific">uncultured marine group II/III euryarchaeote AD1000_91_C10</name>
    <dbReference type="NCBI Taxonomy" id="1457825"/>
    <lineage>
        <taxon>Archaea</taxon>
        <taxon>Methanobacteriati</taxon>
        <taxon>Methanobacteriota</taxon>
        <taxon>environmental samples</taxon>
    </lineage>
</organism>
<evidence type="ECO:0000313" key="2">
    <source>
        <dbReference type="EMBL" id="AIE97129.1"/>
    </source>
</evidence>
<accession>A0A075G0V7</accession>
<dbReference type="EMBL" id="KF900498">
    <property type="protein sequence ID" value="AIE97129.1"/>
    <property type="molecule type" value="Genomic_DNA"/>
</dbReference>
<protein>
    <submittedName>
        <fullName evidence="2">Bacterial luciferase domain-containing protein</fullName>
    </submittedName>
</protein>
<proteinExistence type="predicted"/>
<dbReference type="GO" id="GO:0016705">
    <property type="term" value="F:oxidoreductase activity, acting on paired donors, with incorporation or reduction of molecular oxygen"/>
    <property type="evidence" value="ECO:0007669"/>
    <property type="project" value="InterPro"/>
</dbReference>
<dbReference type="InterPro" id="IPR036661">
    <property type="entry name" value="Luciferase-like_sf"/>
</dbReference>
<dbReference type="AlphaFoldDB" id="A0A075G0V7"/>
<name>A0A075G0V7_9EURY</name>
<reference evidence="2" key="1">
    <citation type="journal article" date="2014" name="Genome Biol. Evol.">
        <title>Pangenome evidence for extensive interdomain horizontal transfer affecting lineage core and shell genes in uncultured planktonic thaumarchaeota and euryarchaeota.</title>
        <authorList>
            <person name="Deschamps P."/>
            <person name="Zivanovic Y."/>
            <person name="Moreira D."/>
            <person name="Rodriguez-Valera F."/>
            <person name="Lopez-Garcia P."/>
        </authorList>
    </citation>
    <scope>NUCLEOTIDE SEQUENCE</scope>
</reference>
<dbReference type="InterPro" id="IPR011251">
    <property type="entry name" value="Luciferase-like_dom"/>
</dbReference>
<dbReference type="Pfam" id="PF00296">
    <property type="entry name" value="Bac_luciferase"/>
    <property type="match status" value="1"/>
</dbReference>
<evidence type="ECO:0000259" key="1">
    <source>
        <dbReference type="Pfam" id="PF00296"/>
    </source>
</evidence>
<dbReference type="Gene3D" id="3.20.20.30">
    <property type="entry name" value="Luciferase-like domain"/>
    <property type="match status" value="1"/>
</dbReference>
<dbReference type="SUPFAM" id="SSF51679">
    <property type="entry name" value="Bacterial luciferase-like"/>
    <property type="match status" value="1"/>
</dbReference>
<feature type="domain" description="Luciferase-like" evidence="1">
    <location>
        <begin position="16"/>
        <end position="120"/>
    </location>
</feature>
<sequence length="422" mass="48746">MVEGRILFEMKIDIFLSICQTPVEGEMPTEQKMFEHFFEQVKAADELGFETAWVAQAHLSTEIQKNNKNPVVPHWKGEVGLCTDFFQLAHLVFLSTEKINVGSAVMSILTHGGPIGIAERVGAFIALHGLKKEEKRKLRIGFSAGRFEFMARPYGIVPRDSVEEEAWPALRGQIFSEACEIFLRLINGETINSNMISETVLERKLFRSDEDWKRVQIAAMERDSLEKMPEKIEIPKRYNFEDVKNIPQNWNRELLDLVLGSHDPELQKKVNKIRPVKTFNLSITPPEVIEKTHERMMEHYHPEGGVWKREYMPRTIMIFINDENGLSEKEKTEQAKCEAEKALNSYWGALEGTIDPMKVSKAADNAVIGNTEDIAKQMVERFHSEDCVMAWFDFFNHDSDRVIRNMEAFMKKVVPRIKELRK</sequence>